<evidence type="ECO:0000256" key="13">
    <source>
        <dbReference type="ARBA" id="ARBA00023228"/>
    </source>
</evidence>
<dbReference type="FunFam" id="3.10.50.10:FF:000001">
    <property type="entry name" value="Chitinase 3-like 1"/>
    <property type="match status" value="1"/>
</dbReference>
<dbReference type="Pfam" id="PF01607">
    <property type="entry name" value="CBM_14"/>
    <property type="match status" value="1"/>
</dbReference>
<keyword evidence="16" id="KW-0624">Polysaccharide degradation</keyword>
<evidence type="ECO:0000256" key="14">
    <source>
        <dbReference type="ARBA" id="ARBA00023277"/>
    </source>
</evidence>
<evidence type="ECO:0000256" key="6">
    <source>
        <dbReference type="ARBA" id="ARBA00012729"/>
    </source>
</evidence>
<accession>A0A7N4PHC1</accession>
<evidence type="ECO:0000256" key="3">
    <source>
        <dbReference type="ARBA" id="ARBA00004613"/>
    </source>
</evidence>
<dbReference type="GO" id="GO:0008843">
    <property type="term" value="F:endochitinase activity"/>
    <property type="evidence" value="ECO:0007669"/>
    <property type="project" value="UniProtKB-EC"/>
</dbReference>
<dbReference type="GO" id="GO:0000272">
    <property type="term" value="P:polysaccharide catabolic process"/>
    <property type="evidence" value="ECO:0007669"/>
    <property type="project" value="UniProtKB-KW"/>
</dbReference>
<comment type="catalytic activity">
    <reaction evidence="1">
        <text>Random endo-hydrolysis of N-acetyl-beta-D-glucosaminide (1-&gt;4)-beta-linkages in chitin and chitodextrins.</text>
        <dbReference type="EC" id="3.2.1.14"/>
    </reaction>
</comment>
<evidence type="ECO:0000313" key="23">
    <source>
        <dbReference type="Proteomes" id="UP000007648"/>
    </source>
</evidence>
<feature type="region of interest" description="Disordered" evidence="19">
    <location>
        <begin position="378"/>
        <end position="424"/>
    </location>
</feature>
<name>A0A7N4PHC1_SARHA</name>
<evidence type="ECO:0000256" key="16">
    <source>
        <dbReference type="ARBA" id="ARBA00023326"/>
    </source>
</evidence>
<dbReference type="FunFam" id="3.20.20.80:FF:000081">
    <property type="entry name" value="Chitinase 1"/>
    <property type="match status" value="1"/>
</dbReference>
<dbReference type="InterPro" id="IPR050314">
    <property type="entry name" value="Glycosyl_Hydrlase_18"/>
</dbReference>
<dbReference type="CDD" id="cd02872">
    <property type="entry name" value="GH18_chitolectin_chitotriosidase"/>
    <property type="match status" value="1"/>
</dbReference>
<keyword evidence="23" id="KW-1185">Reference proteome</keyword>
<dbReference type="FunFam" id="2.170.140.10:FF:000001">
    <property type="entry name" value="Acidic mammalian chitinase"/>
    <property type="match status" value="1"/>
</dbReference>
<keyword evidence="11" id="KW-0146">Chitin degradation</keyword>
<evidence type="ECO:0000256" key="19">
    <source>
        <dbReference type="SAM" id="MobiDB-lite"/>
    </source>
</evidence>
<gene>
    <name evidence="22" type="primary">CHIT1</name>
</gene>
<evidence type="ECO:0000256" key="4">
    <source>
        <dbReference type="ARBA" id="ARBA00009121"/>
    </source>
</evidence>
<keyword evidence="12" id="KW-1015">Disulfide bond</keyword>
<dbReference type="PROSITE" id="PS51910">
    <property type="entry name" value="GH18_2"/>
    <property type="match status" value="1"/>
</dbReference>
<evidence type="ECO:0000256" key="7">
    <source>
        <dbReference type="ARBA" id="ARBA00022525"/>
    </source>
</evidence>
<evidence type="ECO:0000256" key="5">
    <source>
        <dbReference type="ARBA" id="ARBA00011245"/>
    </source>
</evidence>
<dbReference type="GeneTree" id="ENSGT00940000161149"/>
<comment type="similarity">
    <text evidence="4">Belongs to the glycosyl hydrolase 18 family. Chitinase class II subfamily.</text>
</comment>
<dbReference type="InterPro" id="IPR001579">
    <property type="entry name" value="Glyco_hydro_18_chit_AS"/>
</dbReference>
<dbReference type="EC" id="3.2.1.14" evidence="6"/>
<dbReference type="Pfam" id="PF00704">
    <property type="entry name" value="Glyco_hydro_18"/>
    <property type="match status" value="1"/>
</dbReference>
<evidence type="ECO:0000259" key="20">
    <source>
        <dbReference type="PROSITE" id="PS50940"/>
    </source>
</evidence>
<dbReference type="Ensembl" id="ENSSHAT00000037750.1">
    <property type="protein sequence ID" value="ENSSHAP00000038434.1"/>
    <property type="gene ID" value="ENSSHAG00000016753.2"/>
</dbReference>
<dbReference type="InterPro" id="IPR001223">
    <property type="entry name" value="Glyco_hydro18_cat"/>
</dbReference>
<dbReference type="PROSITE" id="PS01095">
    <property type="entry name" value="GH18_1"/>
    <property type="match status" value="1"/>
</dbReference>
<evidence type="ECO:0000256" key="12">
    <source>
        <dbReference type="ARBA" id="ARBA00023157"/>
    </source>
</evidence>
<dbReference type="InterPro" id="IPR017853">
    <property type="entry name" value="GH"/>
</dbReference>
<dbReference type="InterPro" id="IPR011583">
    <property type="entry name" value="Chitinase_II/V-like_cat"/>
</dbReference>
<dbReference type="Gene3D" id="3.20.20.80">
    <property type="entry name" value="Glycosidases"/>
    <property type="match status" value="2"/>
</dbReference>
<feature type="domain" description="GH18" evidence="21">
    <location>
        <begin position="12"/>
        <end position="378"/>
    </location>
</feature>
<feature type="compositionally biased region" description="Low complexity" evidence="19">
    <location>
        <begin position="378"/>
        <end position="398"/>
    </location>
</feature>
<evidence type="ECO:0000256" key="8">
    <source>
        <dbReference type="ARBA" id="ARBA00022669"/>
    </source>
</evidence>
<comment type="subcellular location">
    <subcellularLocation>
        <location evidence="2">Lysosome</location>
    </subcellularLocation>
    <subcellularLocation>
        <location evidence="3">Secreted</location>
    </subcellularLocation>
</comment>
<protein>
    <recommendedName>
        <fullName evidence="17">Chitotriosidase-1</fullName>
        <ecNumber evidence="6">3.2.1.14</ecNumber>
    </recommendedName>
    <alternativeName>
        <fullName evidence="18">Chitinase-1</fullName>
    </alternativeName>
</protein>
<keyword evidence="8" id="KW-0147">Chitin-binding</keyword>
<dbReference type="PANTHER" id="PTHR11177:SF248">
    <property type="entry name" value="CHITOTRIOSIDASE-1"/>
    <property type="match status" value="1"/>
</dbReference>
<proteinExistence type="inferred from homology"/>
<dbReference type="SUPFAM" id="SSF51445">
    <property type="entry name" value="(Trans)glycosidases"/>
    <property type="match status" value="1"/>
</dbReference>
<keyword evidence="13" id="KW-0458">Lysosome</keyword>
<dbReference type="InterPro" id="IPR036508">
    <property type="entry name" value="Chitin-bd_dom_sf"/>
</dbReference>
<dbReference type="GO" id="GO:0005764">
    <property type="term" value="C:lysosome"/>
    <property type="evidence" value="ECO:0007669"/>
    <property type="project" value="UniProtKB-SubCell"/>
</dbReference>
<reference evidence="22" key="2">
    <citation type="submission" date="2025-08" db="UniProtKB">
        <authorList>
            <consortium name="Ensembl"/>
        </authorList>
    </citation>
    <scope>IDENTIFICATION</scope>
</reference>
<evidence type="ECO:0000259" key="21">
    <source>
        <dbReference type="PROSITE" id="PS51910"/>
    </source>
</evidence>
<dbReference type="GO" id="GO:0006032">
    <property type="term" value="P:chitin catabolic process"/>
    <property type="evidence" value="ECO:0007669"/>
    <property type="project" value="UniProtKB-KW"/>
</dbReference>
<dbReference type="SUPFAM" id="SSF54556">
    <property type="entry name" value="Chitinase insertion domain"/>
    <property type="match status" value="1"/>
</dbReference>
<evidence type="ECO:0000256" key="10">
    <source>
        <dbReference type="ARBA" id="ARBA00022801"/>
    </source>
</evidence>
<dbReference type="InterPro" id="IPR002557">
    <property type="entry name" value="Chitin-bd_dom"/>
</dbReference>
<keyword evidence="9" id="KW-0732">Signal</keyword>
<feature type="domain" description="Chitin-binding type-2" evidence="20">
    <location>
        <begin position="415"/>
        <end position="464"/>
    </location>
</feature>
<dbReference type="GO" id="GO:0008061">
    <property type="term" value="F:chitin binding"/>
    <property type="evidence" value="ECO:0007669"/>
    <property type="project" value="UniProtKB-KW"/>
</dbReference>
<dbReference type="SMART" id="SM00494">
    <property type="entry name" value="ChtBD2"/>
    <property type="match status" value="1"/>
</dbReference>
<evidence type="ECO:0000256" key="11">
    <source>
        <dbReference type="ARBA" id="ARBA00023024"/>
    </source>
</evidence>
<dbReference type="GO" id="GO:0005576">
    <property type="term" value="C:extracellular region"/>
    <property type="evidence" value="ECO:0007669"/>
    <property type="project" value="UniProtKB-SubCell"/>
</dbReference>
<dbReference type="AlphaFoldDB" id="A0A7N4PHC1"/>
<sequence>MGQAAIWTGSAAKLVCYFTNWSQYRSGQAAFLPQNVDPFLCTHIIYAFADMKDHRLTTLEAKDVQFYKDLNNLKSRNPNLKILLAIGGWNFGTKKFTDMVTRPETLQIFVQSVISFLRQYNFDGFDLDWEYPGSRDSPAIDKERFTSLVENLHNAFLQESQNSGKNRLLLSAAVPAGRYHVDRGYEVQKISQSLDFINLMTYDFHGTWERTTGHNSPLYRRQAEKGGAAEANIDFAVNYWLEKGVPPNKMILGMPTYGRSFTLSSPSDTGVGAPASGAGTPGVFTKEGGTLAFYEVCTLKGATFHTIEEQKVPYAVQGNQWVGFDDVESFKTKVGYLKQKGLGGAMVWALDMDDFKGTFCKKGPYPLIQTLKRELGISSAGESPSASESPSANESPSARKSPSPTQPSKPIPGGNTFCENQENGLHPNPQDPATFYNCVGKRTFRLSCPAGLVFNDSCKCCDWP</sequence>
<reference evidence="22" key="3">
    <citation type="submission" date="2025-09" db="UniProtKB">
        <authorList>
            <consortium name="Ensembl"/>
        </authorList>
    </citation>
    <scope>IDENTIFICATION</scope>
</reference>
<dbReference type="PROSITE" id="PS50940">
    <property type="entry name" value="CHIT_BIND_II"/>
    <property type="match status" value="1"/>
</dbReference>
<dbReference type="SUPFAM" id="SSF57625">
    <property type="entry name" value="Invertebrate chitin-binding proteins"/>
    <property type="match status" value="1"/>
</dbReference>
<evidence type="ECO:0000256" key="15">
    <source>
        <dbReference type="ARBA" id="ARBA00023295"/>
    </source>
</evidence>
<evidence type="ECO:0000256" key="18">
    <source>
        <dbReference type="ARBA" id="ARBA00076480"/>
    </source>
</evidence>
<keyword evidence="14" id="KW-0119">Carbohydrate metabolism</keyword>
<evidence type="ECO:0000256" key="17">
    <source>
        <dbReference type="ARBA" id="ARBA00069826"/>
    </source>
</evidence>
<comment type="subunit">
    <text evidence="5">Monomer.</text>
</comment>
<evidence type="ECO:0000256" key="9">
    <source>
        <dbReference type="ARBA" id="ARBA00022729"/>
    </source>
</evidence>
<evidence type="ECO:0000256" key="2">
    <source>
        <dbReference type="ARBA" id="ARBA00004371"/>
    </source>
</evidence>
<keyword evidence="7" id="KW-0964">Secreted</keyword>
<evidence type="ECO:0000313" key="22">
    <source>
        <dbReference type="Ensembl" id="ENSSHAP00000038434.1"/>
    </source>
</evidence>
<dbReference type="SMART" id="SM00636">
    <property type="entry name" value="Glyco_18"/>
    <property type="match status" value="1"/>
</dbReference>
<keyword evidence="10" id="KW-0378">Hydrolase</keyword>
<evidence type="ECO:0000256" key="1">
    <source>
        <dbReference type="ARBA" id="ARBA00000822"/>
    </source>
</evidence>
<organism evidence="22 23">
    <name type="scientific">Sarcophilus harrisii</name>
    <name type="common">Tasmanian devil</name>
    <name type="synonym">Sarcophilus laniarius</name>
    <dbReference type="NCBI Taxonomy" id="9305"/>
    <lineage>
        <taxon>Eukaryota</taxon>
        <taxon>Metazoa</taxon>
        <taxon>Chordata</taxon>
        <taxon>Craniata</taxon>
        <taxon>Vertebrata</taxon>
        <taxon>Euteleostomi</taxon>
        <taxon>Mammalia</taxon>
        <taxon>Metatheria</taxon>
        <taxon>Dasyuromorphia</taxon>
        <taxon>Dasyuridae</taxon>
        <taxon>Sarcophilus</taxon>
    </lineage>
</organism>
<reference evidence="22 23" key="1">
    <citation type="journal article" date="2011" name="Proc. Natl. Acad. Sci. U.S.A.">
        <title>Genetic diversity and population structure of the endangered marsupial Sarcophilus harrisii (Tasmanian devil).</title>
        <authorList>
            <person name="Miller W."/>
            <person name="Hayes V.M."/>
            <person name="Ratan A."/>
            <person name="Petersen D.C."/>
            <person name="Wittekindt N.E."/>
            <person name="Miller J."/>
            <person name="Walenz B."/>
            <person name="Knight J."/>
            <person name="Qi J."/>
            <person name="Zhao F."/>
            <person name="Wang Q."/>
            <person name="Bedoya-Reina O.C."/>
            <person name="Katiyar N."/>
            <person name="Tomsho L.P."/>
            <person name="Kasson L.M."/>
            <person name="Hardie R.A."/>
            <person name="Woodbridge P."/>
            <person name="Tindall E.A."/>
            <person name="Bertelsen M.F."/>
            <person name="Dixon D."/>
            <person name="Pyecroft S."/>
            <person name="Helgen K.M."/>
            <person name="Lesk A.M."/>
            <person name="Pringle T.H."/>
            <person name="Patterson N."/>
            <person name="Zhang Y."/>
            <person name="Kreiss A."/>
            <person name="Woods G.M."/>
            <person name="Jones M.E."/>
            <person name="Schuster S.C."/>
        </authorList>
    </citation>
    <scope>NUCLEOTIDE SEQUENCE [LARGE SCALE GENOMIC DNA]</scope>
</reference>
<dbReference type="FunFam" id="3.20.20.80:FF:000220">
    <property type="entry name" value="Chitotriosidase-1"/>
    <property type="match status" value="1"/>
</dbReference>
<dbReference type="PANTHER" id="PTHR11177">
    <property type="entry name" value="CHITINASE"/>
    <property type="match status" value="1"/>
</dbReference>
<dbReference type="Proteomes" id="UP000007648">
    <property type="component" value="Unassembled WGS sequence"/>
</dbReference>
<keyword evidence="15" id="KW-0326">Glycosidase</keyword>
<dbReference type="InterPro" id="IPR029070">
    <property type="entry name" value="Chitinase_insertion_sf"/>
</dbReference>